<feature type="region of interest" description="Disordered" evidence="1">
    <location>
        <begin position="51"/>
        <end position="78"/>
    </location>
</feature>
<dbReference type="SUPFAM" id="SSF47592">
    <property type="entry name" value="SWIB/MDM2 domain"/>
    <property type="match status" value="1"/>
</dbReference>
<dbReference type="InterPro" id="IPR019835">
    <property type="entry name" value="SWIB_domain"/>
</dbReference>
<feature type="region of interest" description="Disordered" evidence="1">
    <location>
        <begin position="1"/>
        <end position="36"/>
    </location>
</feature>
<evidence type="ECO:0000256" key="1">
    <source>
        <dbReference type="SAM" id="MobiDB-lite"/>
    </source>
</evidence>
<feature type="compositionally biased region" description="Low complexity" evidence="1">
    <location>
        <begin position="51"/>
        <end position="63"/>
    </location>
</feature>
<evidence type="ECO:0000313" key="3">
    <source>
        <dbReference type="EMBL" id="AYV79695.1"/>
    </source>
</evidence>
<dbReference type="PROSITE" id="PS51925">
    <property type="entry name" value="SWIB_MDM2"/>
    <property type="match status" value="1"/>
</dbReference>
<dbReference type="EMBL" id="MK072170">
    <property type="protein sequence ID" value="AYV79695.1"/>
    <property type="molecule type" value="Genomic_DNA"/>
</dbReference>
<reference evidence="3" key="1">
    <citation type="submission" date="2018-10" db="EMBL/GenBank/DDBJ databases">
        <title>Hidden diversity of soil giant viruses.</title>
        <authorList>
            <person name="Schulz F."/>
            <person name="Alteio L."/>
            <person name="Goudeau D."/>
            <person name="Ryan E.M."/>
            <person name="Malmstrom R.R."/>
            <person name="Blanchard J."/>
            <person name="Woyke T."/>
        </authorList>
    </citation>
    <scope>NUCLEOTIDE SEQUENCE</scope>
    <source>
        <strain evidence="3">FNV1</strain>
    </source>
</reference>
<organism evidence="3">
    <name type="scientific">Faunusvirus sp</name>
    <dbReference type="NCBI Taxonomy" id="2487766"/>
    <lineage>
        <taxon>Viruses</taxon>
        <taxon>Varidnaviria</taxon>
        <taxon>Bamfordvirae</taxon>
        <taxon>Nucleocytoviricota</taxon>
        <taxon>Megaviricetes</taxon>
        <taxon>Imitervirales</taxon>
        <taxon>Mimiviridae</taxon>
    </lineage>
</organism>
<dbReference type="SMART" id="SM00151">
    <property type="entry name" value="SWIB"/>
    <property type="match status" value="1"/>
</dbReference>
<sequence>MQSQTTPAQTPVAQPAVAKPKAKKAKAADASAAPATPAVVVAAPASVQVPAQVAGASAATSATDDAKKAEVKEEEKYDDIQKRMAERQAQISALQKEQAKDQINSCKAHVREMKNAKKNKKTVTGDKKPKNLSGFNKPSAVPEKLAKFLKLAPGDTMARTAVTREIYKYVREHDLQNTVNPLTQKVDKRIIVPDQTLRDLLSLAPGENIEFKTFQTHVSKLYPKVAKPVVAAAPAVAATAAVAQVAPTPAASAPAKKSNKGAQKTA</sequence>
<proteinExistence type="predicted"/>
<feature type="compositionally biased region" description="Low complexity" evidence="1">
    <location>
        <begin position="247"/>
        <end position="256"/>
    </location>
</feature>
<dbReference type="CDD" id="cd10567">
    <property type="entry name" value="SWIB-MDM2_like"/>
    <property type="match status" value="1"/>
</dbReference>
<feature type="compositionally biased region" description="Basic and acidic residues" evidence="1">
    <location>
        <begin position="64"/>
        <end position="78"/>
    </location>
</feature>
<protein>
    <submittedName>
        <fullName evidence="3">SWIB-domain containing protein</fullName>
    </submittedName>
</protein>
<gene>
    <name evidence="3" type="ORF">Faunusvirus39_4</name>
</gene>
<dbReference type="Gene3D" id="1.10.245.10">
    <property type="entry name" value="SWIB/MDM2 domain"/>
    <property type="match status" value="1"/>
</dbReference>
<feature type="compositionally biased region" description="Low complexity" evidence="1">
    <location>
        <begin position="1"/>
        <end position="19"/>
    </location>
</feature>
<feature type="domain" description="DM2" evidence="2">
    <location>
        <begin position="134"/>
        <end position="224"/>
    </location>
</feature>
<dbReference type="PANTHER" id="PTHR13844">
    <property type="entry name" value="SWI/SNF-RELATED MATRIX-ASSOCIATED ACTIN-DEPENDENT REGULATOR OF CHROMATIN SUBFAMILY D"/>
    <property type="match status" value="1"/>
</dbReference>
<feature type="region of interest" description="Disordered" evidence="1">
    <location>
        <begin position="247"/>
        <end position="266"/>
    </location>
</feature>
<name>A0A3G4ZXQ7_9VIRU</name>
<dbReference type="InterPro" id="IPR036885">
    <property type="entry name" value="SWIB_MDM2_dom_sf"/>
</dbReference>
<accession>A0A3G4ZXQ7</accession>
<feature type="region of interest" description="Disordered" evidence="1">
    <location>
        <begin position="116"/>
        <end position="137"/>
    </location>
</feature>
<evidence type="ECO:0000259" key="2">
    <source>
        <dbReference type="PROSITE" id="PS51925"/>
    </source>
</evidence>
<dbReference type="Pfam" id="PF02201">
    <property type="entry name" value="SWIB"/>
    <property type="match status" value="1"/>
</dbReference>
<dbReference type="InterPro" id="IPR003121">
    <property type="entry name" value="SWIB_MDM2_domain"/>
</dbReference>